<comment type="caution">
    <text evidence="1">The sequence shown here is derived from an EMBL/GenBank/DDBJ whole genome shotgun (WGS) entry which is preliminary data.</text>
</comment>
<dbReference type="EMBL" id="NBTY01000109">
    <property type="protein sequence ID" value="OTP72754.1"/>
    <property type="molecule type" value="Genomic_DNA"/>
</dbReference>
<sequence length="62" mass="6513">MPSASAAVIQPIVITVLTLTIQIKIDVNFIKFMLGVETAAQSFDIGIRGSLTTTVAAAIGFF</sequence>
<organism evidence="1 2">
    <name type="scientific">Caballeronia sordidicola</name>
    <name type="common">Burkholderia sordidicola</name>
    <dbReference type="NCBI Taxonomy" id="196367"/>
    <lineage>
        <taxon>Bacteria</taxon>
        <taxon>Pseudomonadati</taxon>
        <taxon>Pseudomonadota</taxon>
        <taxon>Betaproteobacteria</taxon>
        <taxon>Burkholderiales</taxon>
        <taxon>Burkholderiaceae</taxon>
        <taxon>Caballeronia</taxon>
    </lineage>
</organism>
<protein>
    <submittedName>
        <fullName evidence="1">Uncharacterized protein</fullName>
    </submittedName>
</protein>
<dbReference type="RefSeq" id="WP_162916230.1">
    <property type="nucleotide sequence ID" value="NZ_MSRG01000012.1"/>
</dbReference>
<evidence type="ECO:0000313" key="1">
    <source>
        <dbReference type="EMBL" id="OTP72754.1"/>
    </source>
</evidence>
<dbReference type="Proteomes" id="UP000194546">
    <property type="component" value="Unassembled WGS sequence"/>
</dbReference>
<reference evidence="1 2" key="1">
    <citation type="submission" date="2017-03" db="EMBL/GenBank/DDBJ databases">
        <title>Genome analysis of strain PAMC 26510.</title>
        <authorList>
            <person name="Oh H.-M."/>
            <person name="Yang J.-A."/>
        </authorList>
    </citation>
    <scope>NUCLEOTIDE SEQUENCE [LARGE SCALE GENOMIC DNA]</scope>
    <source>
        <strain evidence="1 2">PAMC 26510</strain>
    </source>
</reference>
<name>A0A242MPQ9_CABSO</name>
<accession>A0A242MPQ9</accession>
<dbReference type="AlphaFoldDB" id="A0A242MPQ9"/>
<proteinExistence type="predicted"/>
<evidence type="ECO:0000313" key="2">
    <source>
        <dbReference type="Proteomes" id="UP000194546"/>
    </source>
</evidence>
<gene>
    <name evidence="1" type="ORF">PAMC26510_20905</name>
</gene>